<evidence type="ECO:0000313" key="3">
    <source>
        <dbReference type="EMBL" id="TRZ07482.1"/>
    </source>
</evidence>
<dbReference type="GO" id="GO:0045893">
    <property type="term" value="P:positive regulation of DNA-templated transcription"/>
    <property type="evidence" value="ECO:0007669"/>
    <property type="project" value="TreeGrafter"/>
</dbReference>
<proteinExistence type="predicted"/>
<evidence type="ECO:0000256" key="1">
    <source>
        <dbReference type="SAM" id="MobiDB-lite"/>
    </source>
</evidence>
<dbReference type="Proteomes" id="UP000796761">
    <property type="component" value="Unassembled WGS sequence"/>
</dbReference>
<dbReference type="InterPro" id="IPR015671">
    <property type="entry name" value="GSCR1_dom"/>
</dbReference>
<organism evidence="3 4">
    <name type="scientific">Zosterops borbonicus</name>
    <dbReference type="NCBI Taxonomy" id="364589"/>
    <lineage>
        <taxon>Eukaryota</taxon>
        <taxon>Metazoa</taxon>
        <taxon>Chordata</taxon>
        <taxon>Craniata</taxon>
        <taxon>Vertebrata</taxon>
        <taxon>Euteleostomi</taxon>
        <taxon>Archelosauria</taxon>
        <taxon>Archosauria</taxon>
        <taxon>Dinosauria</taxon>
        <taxon>Saurischia</taxon>
        <taxon>Theropoda</taxon>
        <taxon>Coelurosauria</taxon>
        <taxon>Aves</taxon>
        <taxon>Neognathae</taxon>
        <taxon>Neoaves</taxon>
        <taxon>Telluraves</taxon>
        <taxon>Australaves</taxon>
        <taxon>Passeriformes</taxon>
        <taxon>Sylvioidea</taxon>
        <taxon>Zosteropidae</taxon>
        <taxon>Zosterops</taxon>
    </lineage>
</organism>
<accession>A0A8K1D9B8</accession>
<feature type="region of interest" description="Disordered" evidence="1">
    <location>
        <begin position="100"/>
        <end position="143"/>
    </location>
</feature>
<reference evidence="3" key="1">
    <citation type="submission" date="2019-04" db="EMBL/GenBank/DDBJ databases">
        <title>Genome assembly of Zosterops borbonicus 15179.</title>
        <authorList>
            <person name="Leroy T."/>
            <person name="Anselmetti Y."/>
            <person name="Tilak M.-K."/>
            <person name="Nabholz B."/>
        </authorList>
    </citation>
    <scope>NUCLEOTIDE SEQUENCE</scope>
    <source>
        <strain evidence="3">HGM_15179</strain>
        <tissue evidence="3">Muscle</tissue>
    </source>
</reference>
<feature type="compositionally biased region" description="Pro residues" evidence="1">
    <location>
        <begin position="132"/>
        <end position="143"/>
    </location>
</feature>
<dbReference type="PANTHER" id="PTHR15572">
    <property type="entry name" value="GLIOMA TUMOR SUPPRESSOR CANDIDATE REGION GENE 1"/>
    <property type="match status" value="1"/>
</dbReference>
<dbReference type="AlphaFoldDB" id="A0A8K1D9B8"/>
<dbReference type="GO" id="GO:0016514">
    <property type="term" value="C:SWI/SNF complex"/>
    <property type="evidence" value="ECO:0007669"/>
    <property type="project" value="TreeGrafter"/>
</dbReference>
<comment type="caution">
    <text evidence="3">The sequence shown here is derived from an EMBL/GenBank/DDBJ whole genome shotgun (WGS) entry which is preliminary data.</text>
</comment>
<evidence type="ECO:0000313" key="4">
    <source>
        <dbReference type="Proteomes" id="UP000796761"/>
    </source>
</evidence>
<dbReference type="PANTHER" id="PTHR15572:SF1">
    <property type="entry name" value="BRD4-INTERACTING CHROMATIN-REMODELING COMPLEX-ASSOCIATED PROTEIN"/>
    <property type="match status" value="1"/>
</dbReference>
<dbReference type="Pfam" id="PF15249">
    <property type="entry name" value="GLTSCR1"/>
    <property type="match status" value="1"/>
</dbReference>
<feature type="domain" description="GLTSCR protein conserved" evidence="2">
    <location>
        <begin position="29"/>
        <end position="101"/>
    </location>
</feature>
<dbReference type="InterPro" id="IPR052438">
    <property type="entry name" value="Chromatin_remod/trans_coact"/>
</dbReference>
<sequence length="143" mass="16285">MEAKLALKKPPVLQPSKEACLLEQLHKHQGSVLHPEFRTPFRSVGDALRRLLPYHVYQGVLPGETECRKVDEEFEAVSEQLLRRTRAMLNKYRLLLLEESRVRHAGPPRDPRGITTGSPRDHHGIPWSPMGSPDPPWDPHGIP</sequence>
<protein>
    <recommendedName>
        <fullName evidence="2">GLTSCR protein conserved domain-containing protein</fullName>
    </recommendedName>
</protein>
<dbReference type="OrthoDB" id="2556847at2759"/>
<keyword evidence="4" id="KW-1185">Reference proteome</keyword>
<gene>
    <name evidence="3" type="ORF">HGM15179_019628</name>
</gene>
<dbReference type="EMBL" id="SWJQ01001761">
    <property type="protein sequence ID" value="TRZ07482.1"/>
    <property type="molecule type" value="Genomic_DNA"/>
</dbReference>
<evidence type="ECO:0000259" key="2">
    <source>
        <dbReference type="Pfam" id="PF15249"/>
    </source>
</evidence>
<name>A0A8K1D9B8_9PASS</name>
<feature type="compositionally biased region" description="Basic and acidic residues" evidence="1">
    <location>
        <begin position="100"/>
        <end position="112"/>
    </location>
</feature>